<keyword evidence="2" id="KW-1003">Cell membrane</keyword>
<keyword evidence="5 6" id="KW-0472">Membrane</keyword>
<feature type="transmembrane region" description="Helical" evidence="6">
    <location>
        <begin position="157"/>
        <end position="178"/>
    </location>
</feature>
<sequence length="327" mass="35100">MKLRIGPRIRVALQLGASVGLLAYLLSRLDWQQSRALIGGAKPLWLATIVLVHVLDRILMALKWHQLLRVLDDRLERRSAIAVYYESTFVGFALPLGGIGPDIVRFLRLKGRGIDPHVTLSSMVMERLNGVIATLALIFAGSVVLARLAPQPALRHFAIGAAVVAGVIGIVGATLIFYPPFGRALVRLLKVPVSIEGGRFAKYVVAARAYSSRRLTLAINLGLSMLEQTAPVFTMWIASYALGAPLSWMVCLAVTPVAVIIQRLPLTYGGLGLREGSAAALLVAFGYDYSTALVLLMTQLVMFLISLLPGAIVLATSGRPLAKSASA</sequence>
<evidence type="ECO:0000256" key="3">
    <source>
        <dbReference type="ARBA" id="ARBA00022692"/>
    </source>
</evidence>
<feature type="transmembrane region" description="Helical" evidence="6">
    <location>
        <begin position="83"/>
        <end position="107"/>
    </location>
</feature>
<feature type="transmembrane region" description="Helical" evidence="6">
    <location>
        <begin position="293"/>
        <end position="315"/>
    </location>
</feature>
<keyword evidence="3 6" id="KW-0812">Transmembrane</keyword>
<dbReference type="RefSeq" id="WP_380603423.1">
    <property type="nucleotide sequence ID" value="NZ_JBHSDU010000015.1"/>
</dbReference>
<comment type="caution">
    <text evidence="7">The sequence shown here is derived from an EMBL/GenBank/DDBJ whole genome shotgun (WGS) entry which is preliminary data.</text>
</comment>
<keyword evidence="4 6" id="KW-1133">Transmembrane helix</keyword>
<proteinExistence type="predicted"/>
<dbReference type="Pfam" id="PF03706">
    <property type="entry name" value="LPG_synthase_TM"/>
    <property type="match status" value="1"/>
</dbReference>
<evidence type="ECO:0000256" key="1">
    <source>
        <dbReference type="ARBA" id="ARBA00004651"/>
    </source>
</evidence>
<evidence type="ECO:0000256" key="6">
    <source>
        <dbReference type="SAM" id="Phobius"/>
    </source>
</evidence>
<evidence type="ECO:0000256" key="2">
    <source>
        <dbReference type="ARBA" id="ARBA00022475"/>
    </source>
</evidence>
<feature type="transmembrane region" description="Helical" evidence="6">
    <location>
        <begin position="233"/>
        <end position="261"/>
    </location>
</feature>
<accession>A0ABV8T1G1</accession>
<gene>
    <name evidence="7" type="ORF">ACFPN2_29570</name>
</gene>
<evidence type="ECO:0000313" key="7">
    <source>
        <dbReference type="EMBL" id="MFC4313265.1"/>
    </source>
</evidence>
<dbReference type="PANTHER" id="PTHR40277:SF1">
    <property type="entry name" value="BLL5419 PROTEIN"/>
    <property type="match status" value="1"/>
</dbReference>
<dbReference type="InterPro" id="IPR022791">
    <property type="entry name" value="L-PG_synthase/AglD"/>
</dbReference>
<evidence type="ECO:0000256" key="5">
    <source>
        <dbReference type="ARBA" id="ARBA00023136"/>
    </source>
</evidence>
<dbReference type="Proteomes" id="UP001595904">
    <property type="component" value="Unassembled WGS sequence"/>
</dbReference>
<keyword evidence="8" id="KW-1185">Reference proteome</keyword>
<name>A0ABV8T1G1_9GAMM</name>
<evidence type="ECO:0000256" key="4">
    <source>
        <dbReference type="ARBA" id="ARBA00022989"/>
    </source>
</evidence>
<protein>
    <submittedName>
        <fullName evidence="7">Lysylphosphatidylglycerol synthase transmembrane domain-containing protein</fullName>
    </submittedName>
</protein>
<comment type="subcellular location">
    <subcellularLocation>
        <location evidence="1">Cell membrane</location>
        <topology evidence="1">Multi-pass membrane protein</topology>
    </subcellularLocation>
</comment>
<feature type="transmembrane region" description="Helical" evidence="6">
    <location>
        <begin position="127"/>
        <end position="145"/>
    </location>
</feature>
<organism evidence="7 8">
    <name type="scientific">Steroidobacter flavus</name>
    <dbReference type="NCBI Taxonomy" id="1842136"/>
    <lineage>
        <taxon>Bacteria</taxon>
        <taxon>Pseudomonadati</taxon>
        <taxon>Pseudomonadota</taxon>
        <taxon>Gammaproteobacteria</taxon>
        <taxon>Steroidobacterales</taxon>
        <taxon>Steroidobacteraceae</taxon>
        <taxon>Steroidobacter</taxon>
    </lineage>
</organism>
<dbReference type="EMBL" id="JBHSDU010000015">
    <property type="protein sequence ID" value="MFC4313265.1"/>
    <property type="molecule type" value="Genomic_DNA"/>
</dbReference>
<evidence type="ECO:0000313" key="8">
    <source>
        <dbReference type="Proteomes" id="UP001595904"/>
    </source>
</evidence>
<feature type="transmembrane region" description="Helical" evidence="6">
    <location>
        <begin position="43"/>
        <end position="62"/>
    </location>
</feature>
<reference evidence="8" key="1">
    <citation type="journal article" date="2019" name="Int. J. Syst. Evol. Microbiol.">
        <title>The Global Catalogue of Microorganisms (GCM) 10K type strain sequencing project: providing services to taxonomists for standard genome sequencing and annotation.</title>
        <authorList>
            <consortium name="The Broad Institute Genomics Platform"/>
            <consortium name="The Broad Institute Genome Sequencing Center for Infectious Disease"/>
            <person name="Wu L."/>
            <person name="Ma J."/>
        </authorList>
    </citation>
    <scope>NUCLEOTIDE SEQUENCE [LARGE SCALE GENOMIC DNA]</scope>
    <source>
        <strain evidence="8">CGMCC 1.10759</strain>
    </source>
</reference>
<dbReference type="PANTHER" id="PTHR40277">
    <property type="entry name" value="BLL5419 PROTEIN"/>
    <property type="match status" value="1"/>
</dbReference>